<dbReference type="Proteomes" id="UP000681035">
    <property type="component" value="Chromosome"/>
</dbReference>
<dbReference type="RefSeq" id="WP_213540387.1">
    <property type="nucleotide sequence ID" value="NZ_AP023418.1"/>
</dbReference>
<reference evidence="1" key="1">
    <citation type="submission" date="2020-09" db="EMBL/GenBank/DDBJ databases">
        <title>New species isolated from human feces.</title>
        <authorList>
            <person name="Kitahara M."/>
            <person name="Shigeno Y."/>
            <person name="Shime M."/>
            <person name="Matsumoto Y."/>
            <person name="Nakamura S."/>
            <person name="Motooka D."/>
            <person name="Fukuoka S."/>
            <person name="Nishikawa H."/>
            <person name="Benno Y."/>
        </authorList>
    </citation>
    <scope>NUCLEOTIDE SEQUENCE</scope>
    <source>
        <strain evidence="1">MM50</strain>
    </source>
</reference>
<dbReference type="KEGG" id="vcop:MM50RIKEN_13900"/>
<sequence length="295" mass="33048">MSNFDDIFESAPQTDEFDKEAWAAKKKAERDEVYALADATAEAVCADGGKFRDYLDVQAAFRNYSATNALLILATKPGARRLGDKDFWRDQGVYIKRQEFSRPIKIVESNGEYTRDDGSIGVSYNIKRVYDISQTTARTRAPQAASHDARALLNALIYKRPAPVQSVDELPNGMDAVYDREQNAVFVRRGLSANDLFCGLSNALAQAELARTGEEYTEENAGFKAHCVSYILGKEFGVDVNGYAFEAPADFLRTDDPQTIRAELTDIRDTAYDISARMMRSLEQSKTPRQSEQER</sequence>
<evidence type="ECO:0000313" key="2">
    <source>
        <dbReference type="Proteomes" id="UP000681035"/>
    </source>
</evidence>
<name>A0A810Q5S9_9FIRM</name>
<proteinExistence type="predicted"/>
<gene>
    <name evidence="1" type="ORF">MM50RIKEN_13900</name>
</gene>
<protein>
    <submittedName>
        <fullName evidence="1">Uncharacterized protein</fullName>
    </submittedName>
</protein>
<dbReference type="EMBL" id="AP023418">
    <property type="protein sequence ID" value="BCK81627.1"/>
    <property type="molecule type" value="Genomic_DNA"/>
</dbReference>
<evidence type="ECO:0000313" key="1">
    <source>
        <dbReference type="EMBL" id="BCK81627.1"/>
    </source>
</evidence>
<organism evidence="1 2">
    <name type="scientific">Vescimonas coprocola</name>
    <dbReference type="NCBI Taxonomy" id="2714355"/>
    <lineage>
        <taxon>Bacteria</taxon>
        <taxon>Bacillati</taxon>
        <taxon>Bacillota</taxon>
        <taxon>Clostridia</taxon>
        <taxon>Eubacteriales</taxon>
        <taxon>Oscillospiraceae</taxon>
        <taxon>Vescimonas</taxon>
    </lineage>
</organism>
<keyword evidence="2" id="KW-1185">Reference proteome</keyword>
<dbReference type="AlphaFoldDB" id="A0A810Q5S9"/>
<accession>A0A810Q5S9</accession>